<evidence type="ECO:0000313" key="3">
    <source>
        <dbReference type="Proteomes" id="UP000791440"/>
    </source>
</evidence>
<proteinExistence type="predicted"/>
<dbReference type="AlphaFoldDB" id="A0A921YLX2"/>
<dbReference type="EMBL" id="JH668287">
    <property type="protein sequence ID" value="KAG6441565.1"/>
    <property type="molecule type" value="Genomic_DNA"/>
</dbReference>
<dbReference type="EMBL" id="JH668287">
    <property type="protein sequence ID" value="KAG6441564.1"/>
    <property type="molecule type" value="Genomic_DNA"/>
</dbReference>
<sequence length="255" mass="29216">MELMSSLLLCTFVVMAPQALAESFIHTDWDTIYNDTMKNRQRPSIHNKILLNINAPPLVNVVSEVQAVFAEAACQNCIACMERAIKADKINLHMVDNRPSAEELQTDVLSERHNFDRHREKRNLANDTVKLKKVKSKRNKVLKAVIVTKLKVDEQLYALKVKETITQTGEQLKDMKSTSTTCQVYDVKNSFPCDTPEAEILLTVAKQRVNKKSKKQKEKRTVPATTHKIVPLFRKRQVDHSQVPENFMPSIEDIY</sequence>
<keyword evidence="1" id="KW-0732">Signal</keyword>
<evidence type="ECO:0000313" key="2">
    <source>
        <dbReference type="EMBL" id="KAG6441564.1"/>
    </source>
</evidence>
<name>A0A921YLX2_MANSE</name>
<keyword evidence="3" id="KW-1185">Reference proteome</keyword>
<reference evidence="2" key="2">
    <citation type="submission" date="2020-12" db="EMBL/GenBank/DDBJ databases">
        <authorList>
            <person name="Kanost M."/>
        </authorList>
    </citation>
    <scope>NUCLEOTIDE SEQUENCE</scope>
</reference>
<organism evidence="2 3">
    <name type="scientific">Manduca sexta</name>
    <name type="common">Tobacco hawkmoth</name>
    <name type="synonym">Tobacco hornworm</name>
    <dbReference type="NCBI Taxonomy" id="7130"/>
    <lineage>
        <taxon>Eukaryota</taxon>
        <taxon>Metazoa</taxon>
        <taxon>Ecdysozoa</taxon>
        <taxon>Arthropoda</taxon>
        <taxon>Hexapoda</taxon>
        <taxon>Insecta</taxon>
        <taxon>Pterygota</taxon>
        <taxon>Neoptera</taxon>
        <taxon>Endopterygota</taxon>
        <taxon>Lepidoptera</taxon>
        <taxon>Glossata</taxon>
        <taxon>Ditrysia</taxon>
        <taxon>Bombycoidea</taxon>
        <taxon>Sphingidae</taxon>
        <taxon>Sphinginae</taxon>
        <taxon>Sphingini</taxon>
        <taxon>Manduca</taxon>
    </lineage>
</organism>
<protein>
    <submittedName>
        <fullName evidence="2">Uncharacterized protein</fullName>
    </submittedName>
</protein>
<evidence type="ECO:0000256" key="1">
    <source>
        <dbReference type="SAM" id="SignalP"/>
    </source>
</evidence>
<feature type="signal peptide" evidence="1">
    <location>
        <begin position="1"/>
        <end position="21"/>
    </location>
</feature>
<comment type="caution">
    <text evidence="2">The sequence shown here is derived from an EMBL/GenBank/DDBJ whole genome shotgun (WGS) entry which is preliminary data.</text>
</comment>
<reference evidence="2" key="1">
    <citation type="journal article" date="2016" name="Insect Biochem. Mol. Biol.">
        <title>Multifaceted biological insights from a draft genome sequence of the tobacco hornworm moth, Manduca sexta.</title>
        <authorList>
            <person name="Kanost M.R."/>
            <person name="Arrese E.L."/>
            <person name="Cao X."/>
            <person name="Chen Y.R."/>
            <person name="Chellapilla S."/>
            <person name="Goldsmith M.R."/>
            <person name="Grosse-Wilde E."/>
            <person name="Heckel D.G."/>
            <person name="Herndon N."/>
            <person name="Jiang H."/>
            <person name="Papanicolaou A."/>
            <person name="Qu J."/>
            <person name="Soulages J.L."/>
            <person name="Vogel H."/>
            <person name="Walters J."/>
            <person name="Waterhouse R.M."/>
            <person name="Ahn S.J."/>
            <person name="Almeida F.C."/>
            <person name="An C."/>
            <person name="Aqrawi P."/>
            <person name="Bretschneider A."/>
            <person name="Bryant W.B."/>
            <person name="Bucks S."/>
            <person name="Chao H."/>
            <person name="Chevignon G."/>
            <person name="Christen J.M."/>
            <person name="Clarke D.F."/>
            <person name="Dittmer N.T."/>
            <person name="Ferguson L.C.F."/>
            <person name="Garavelou S."/>
            <person name="Gordon K.H.J."/>
            <person name="Gunaratna R.T."/>
            <person name="Han Y."/>
            <person name="Hauser F."/>
            <person name="He Y."/>
            <person name="Heidel-Fischer H."/>
            <person name="Hirsh A."/>
            <person name="Hu Y."/>
            <person name="Jiang H."/>
            <person name="Kalra D."/>
            <person name="Klinner C."/>
            <person name="Konig C."/>
            <person name="Kovar C."/>
            <person name="Kroll A.R."/>
            <person name="Kuwar S.S."/>
            <person name="Lee S.L."/>
            <person name="Lehman R."/>
            <person name="Li K."/>
            <person name="Li Z."/>
            <person name="Liang H."/>
            <person name="Lovelace S."/>
            <person name="Lu Z."/>
            <person name="Mansfield J.H."/>
            <person name="McCulloch K.J."/>
            <person name="Mathew T."/>
            <person name="Morton B."/>
            <person name="Muzny D.M."/>
            <person name="Neunemann D."/>
            <person name="Ongeri F."/>
            <person name="Pauchet Y."/>
            <person name="Pu L.L."/>
            <person name="Pyrousis I."/>
            <person name="Rao X.J."/>
            <person name="Redding A."/>
            <person name="Roesel C."/>
            <person name="Sanchez-Gracia A."/>
            <person name="Schaack S."/>
            <person name="Shukla A."/>
            <person name="Tetreau G."/>
            <person name="Wang Y."/>
            <person name="Xiong G.H."/>
            <person name="Traut W."/>
            <person name="Walsh T.K."/>
            <person name="Worley K.C."/>
            <person name="Wu D."/>
            <person name="Wu W."/>
            <person name="Wu Y.Q."/>
            <person name="Zhang X."/>
            <person name="Zou Z."/>
            <person name="Zucker H."/>
            <person name="Briscoe A.D."/>
            <person name="Burmester T."/>
            <person name="Clem R.J."/>
            <person name="Feyereisen R."/>
            <person name="Grimmelikhuijzen C.J.P."/>
            <person name="Hamodrakas S.J."/>
            <person name="Hansson B.S."/>
            <person name="Huguet E."/>
            <person name="Jermiin L.S."/>
            <person name="Lan Q."/>
            <person name="Lehman H.K."/>
            <person name="Lorenzen M."/>
            <person name="Merzendorfer H."/>
            <person name="Michalopoulos I."/>
            <person name="Morton D.B."/>
            <person name="Muthukrishnan S."/>
            <person name="Oakeshott J.G."/>
            <person name="Palmer W."/>
            <person name="Park Y."/>
            <person name="Passarelli A.L."/>
            <person name="Rozas J."/>
            <person name="Schwartz L.M."/>
            <person name="Smith W."/>
            <person name="Southgate A."/>
            <person name="Vilcinskas A."/>
            <person name="Vogt R."/>
            <person name="Wang P."/>
            <person name="Werren J."/>
            <person name="Yu X.Q."/>
            <person name="Zhou J.J."/>
            <person name="Brown S.J."/>
            <person name="Scherer S.E."/>
            <person name="Richards S."/>
            <person name="Blissard G.W."/>
        </authorList>
    </citation>
    <scope>NUCLEOTIDE SEQUENCE</scope>
</reference>
<feature type="chain" id="PRO_5038276275" evidence="1">
    <location>
        <begin position="22"/>
        <end position="255"/>
    </location>
</feature>
<dbReference type="Proteomes" id="UP000791440">
    <property type="component" value="Unassembled WGS sequence"/>
</dbReference>
<accession>A0A921YLX2</accession>
<gene>
    <name evidence="2" type="ORF">O3G_MSEX001884</name>
</gene>